<sequence length="577" mass="64112">MIHKEKPFDEQHFWQNGRKGETELIAIPNEEFTIVLKLAKDFKFEKERVCVSVWVDGQSIVTDWCDEDEELPYSCPTRAASAVGQVGKIRVDAGHVSLRRVKHAKSRVTHHEEVLRQVKPEEEIVLPPEVDDHNNLRIYDETQHKKANPLKYCTQVDEEVRDAGHPQEVTPPSHTGHEDIGTNDCAQHVCGPPPTNHRGHDTHCATDTSDDDVEYLRSTIKIPETIVLDEDDPPLTTDPTSVAIVSLLDEEEEESSEEDDSEEDEADRDERIDKENESDSMNPHLGTPNSAELPADETMTGINDTAIMPGPQHVQASSPARQLTDNTSFVGDESDRNGHTRLTSSDTHVIDQEHNGAVLGLDGSTDPLDDDEGDKTGFSGFGDDSGSFNGFGDDDMVDSTQEEEACPATRDSAEQAPDSITAEPVQGMEVTDDHNMEEVADAANASQLEQDLIVNRDLSHAEEHQRAFSSVWNTVEHRVRQCVKQQDDVLTIKGDLDTTLAHNASLADEKRRGVKRERDEDGMDDDQASAMLRDGSPGHAKYQQRFASSNDAREAEDGFLARVINLKYDDSDGYSDF</sequence>
<dbReference type="Proteomes" id="UP000809789">
    <property type="component" value="Unassembled WGS sequence"/>
</dbReference>
<gene>
    <name evidence="2" type="ORF">KVT40_002656</name>
</gene>
<organism evidence="2 3">
    <name type="scientific">Elsinoe batatas</name>
    <dbReference type="NCBI Taxonomy" id="2601811"/>
    <lineage>
        <taxon>Eukaryota</taxon>
        <taxon>Fungi</taxon>
        <taxon>Dikarya</taxon>
        <taxon>Ascomycota</taxon>
        <taxon>Pezizomycotina</taxon>
        <taxon>Dothideomycetes</taxon>
        <taxon>Dothideomycetidae</taxon>
        <taxon>Myriangiales</taxon>
        <taxon>Elsinoaceae</taxon>
        <taxon>Elsinoe</taxon>
    </lineage>
</organism>
<feature type="compositionally biased region" description="Acidic residues" evidence="1">
    <location>
        <begin position="392"/>
        <end position="405"/>
    </location>
</feature>
<evidence type="ECO:0000256" key="1">
    <source>
        <dbReference type="SAM" id="MobiDB-lite"/>
    </source>
</evidence>
<feature type="region of interest" description="Disordered" evidence="1">
    <location>
        <begin position="508"/>
        <end position="552"/>
    </location>
</feature>
<accession>A0A8K0L6T8</accession>
<feature type="compositionally biased region" description="Basic and acidic residues" evidence="1">
    <location>
        <begin position="268"/>
        <end position="277"/>
    </location>
</feature>
<feature type="region of interest" description="Disordered" evidence="1">
    <location>
        <begin position="249"/>
        <end position="418"/>
    </location>
</feature>
<evidence type="ECO:0000313" key="2">
    <source>
        <dbReference type="EMBL" id="KAG8628791.1"/>
    </source>
</evidence>
<feature type="compositionally biased region" description="Low complexity" evidence="1">
    <location>
        <begin position="377"/>
        <end position="391"/>
    </location>
</feature>
<protein>
    <submittedName>
        <fullName evidence="2">Uncharacterized protein</fullName>
    </submittedName>
</protein>
<keyword evidence="3" id="KW-1185">Reference proteome</keyword>
<dbReference type="AlphaFoldDB" id="A0A8K0L6T8"/>
<feature type="region of interest" description="Disordered" evidence="1">
    <location>
        <begin position="164"/>
        <end position="208"/>
    </location>
</feature>
<evidence type="ECO:0000313" key="3">
    <source>
        <dbReference type="Proteomes" id="UP000809789"/>
    </source>
</evidence>
<comment type="caution">
    <text evidence="2">The sequence shown here is derived from an EMBL/GenBank/DDBJ whole genome shotgun (WGS) entry which is preliminary data.</text>
</comment>
<reference evidence="2" key="1">
    <citation type="submission" date="2021-07" db="EMBL/GenBank/DDBJ databases">
        <title>Elsinoe batatas strain:CRI-CJ2 Genome sequencing and assembly.</title>
        <authorList>
            <person name="Huang L."/>
        </authorList>
    </citation>
    <scope>NUCLEOTIDE SEQUENCE</scope>
    <source>
        <strain evidence="2">CRI-CJ2</strain>
    </source>
</reference>
<feature type="compositionally biased region" description="Polar residues" evidence="1">
    <location>
        <begin position="314"/>
        <end position="329"/>
    </location>
</feature>
<dbReference type="EMBL" id="JAESVG020000003">
    <property type="protein sequence ID" value="KAG8628791.1"/>
    <property type="molecule type" value="Genomic_DNA"/>
</dbReference>
<feature type="compositionally biased region" description="Basic and acidic residues" evidence="1">
    <location>
        <begin position="508"/>
        <end position="519"/>
    </location>
</feature>
<proteinExistence type="predicted"/>
<name>A0A8K0L6T8_9PEZI</name>
<feature type="compositionally biased region" description="Acidic residues" evidence="1">
    <location>
        <begin position="249"/>
        <end position="267"/>
    </location>
</feature>